<name>A0A7C2XAC6_9BACT</name>
<protein>
    <submittedName>
        <fullName evidence="2">Uncharacterized protein</fullName>
    </submittedName>
</protein>
<dbReference type="AlphaFoldDB" id="A0A7C2XAC6"/>
<dbReference type="Proteomes" id="UP000885986">
    <property type="component" value="Unassembled WGS sequence"/>
</dbReference>
<dbReference type="EMBL" id="DSDS01000128">
    <property type="protein sequence ID" value="HET98137.1"/>
    <property type="molecule type" value="Genomic_DNA"/>
</dbReference>
<sequence>MDNNGYGLLIVGALALLPAGCVSLPVVEDYAAHSRATIASTKPVAEDFYHSCLRANSYKPLAMHSKCETELGASRAILQIASVLDAYTATLGALAADQLADYGAELNQLTDEVKKLEGMKERQVDAIGQLSLLIANTATSAYRQKQMVRFLRGGDQAVGVVAEGLADLLESHYRRAINLELTAWTEGYRRVERVARDSNPLAREGHAQTQWRQYNELQARLATTASLAGSLRAIGHTHHKLTREAEQISGQEVYASVRAFIENTKPVLKEVQAAFSNQWVTTHGYKACGTRAV</sequence>
<feature type="coiled-coil region" evidence="1">
    <location>
        <begin position="99"/>
        <end position="126"/>
    </location>
</feature>
<accession>A0A7C2XAC6</accession>
<keyword evidence="1" id="KW-0175">Coiled coil</keyword>
<proteinExistence type="predicted"/>
<evidence type="ECO:0000313" key="2">
    <source>
        <dbReference type="EMBL" id="HET98137.1"/>
    </source>
</evidence>
<evidence type="ECO:0000256" key="1">
    <source>
        <dbReference type="SAM" id="Coils"/>
    </source>
</evidence>
<reference evidence="2" key="1">
    <citation type="journal article" date="2020" name="mSystems">
        <title>Genome- and Community-Level Interaction Insights into Carbon Utilization and Element Cycling Functions of Hydrothermarchaeota in Hydrothermal Sediment.</title>
        <authorList>
            <person name="Zhou Z."/>
            <person name="Liu Y."/>
            <person name="Xu W."/>
            <person name="Pan J."/>
            <person name="Luo Z.H."/>
            <person name="Li M."/>
        </authorList>
    </citation>
    <scope>NUCLEOTIDE SEQUENCE [LARGE SCALE GENOMIC DNA]</scope>
    <source>
        <strain evidence="2">SpSt-1224</strain>
    </source>
</reference>
<gene>
    <name evidence="2" type="ORF">ENN98_05525</name>
</gene>
<comment type="caution">
    <text evidence="2">The sequence shown here is derived from an EMBL/GenBank/DDBJ whole genome shotgun (WGS) entry which is preliminary data.</text>
</comment>
<organism evidence="2">
    <name type="scientific">Desulfurivibrio alkaliphilus</name>
    <dbReference type="NCBI Taxonomy" id="427923"/>
    <lineage>
        <taxon>Bacteria</taxon>
        <taxon>Pseudomonadati</taxon>
        <taxon>Thermodesulfobacteriota</taxon>
        <taxon>Desulfobulbia</taxon>
        <taxon>Desulfobulbales</taxon>
        <taxon>Desulfobulbaceae</taxon>
        <taxon>Desulfurivibrio</taxon>
    </lineage>
</organism>